<keyword evidence="3 5" id="KW-0964">Secreted</keyword>
<dbReference type="RefSeq" id="XP_009531190.1">
    <property type="nucleotide sequence ID" value="XM_009532895.1"/>
</dbReference>
<accession>E0W533</accession>
<dbReference type="VEuPathDB" id="FungiDB:PHYSODRAFT_286687"/>
<evidence type="ECO:0000256" key="1">
    <source>
        <dbReference type="ARBA" id="ARBA00004613"/>
    </source>
</evidence>
<feature type="chain" id="PRO_5007652827" description="RxLR effector protein" evidence="5">
    <location>
        <begin position="24"/>
        <end position="82"/>
    </location>
</feature>
<comment type="domain">
    <text evidence="5">The RxLR-dEER motif acts to carry the protein into the host cell cytoplasm through binding to cell surface phosphatidylinositol-3-phosphate.</text>
</comment>
<dbReference type="EMBL" id="JN253676">
    <property type="protein sequence ID" value="AEK80489.1"/>
    <property type="molecule type" value="Genomic_DNA"/>
</dbReference>
<gene>
    <name evidence="7" type="primary">Avh</name>
</gene>
<dbReference type="Pfam" id="PF16810">
    <property type="entry name" value="RXLR"/>
    <property type="match status" value="1"/>
</dbReference>
<dbReference type="AlphaFoldDB" id="E0W533"/>
<evidence type="ECO:0000313" key="8">
    <source>
        <dbReference type="EMBL" id="AEK80491.1"/>
    </source>
</evidence>
<keyword evidence="4 5" id="KW-0732">Signal</keyword>
<evidence type="ECO:0000256" key="4">
    <source>
        <dbReference type="ARBA" id="ARBA00022729"/>
    </source>
</evidence>
<name>E0W533_PHYSO</name>
<reference evidence="7" key="1">
    <citation type="journal article" date="2011" name="Plant Cell">
        <title>Transcriptional programming and functional interactions within the Phytophthora sojae RXLR effector repertoire.</title>
        <authorList>
            <person name="Wang Q."/>
            <person name="Han C."/>
            <person name="Ferreira A.O."/>
            <person name="Yu X."/>
            <person name="Ye W."/>
            <person name="Tripathy S."/>
            <person name="Kale S.D."/>
            <person name="Gu B."/>
            <person name="Sheng Y."/>
            <person name="Sui Y."/>
            <person name="Wang X."/>
            <person name="Zhang Z."/>
            <person name="Cheng B."/>
            <person name="Dong S."/>
            <person name="Shan W."/>
            <person name="Zheng X."/>
            <person name="Dou D."/>
            <person name="Tyler B.M."/>
            <person name="Wang Y."/>
        </authorList>
    </citation>
    <scope>NUCLEOTIDE SEQUENCE</scope>
    <source>
        <strain evidence="6">P7064</strain>
        <strain evidence="7">P7074</strain>
        <strain evidence="8">P7076</strain>
    </source>
</reference>
<proteinExistence type="inferred from homology"/>
<dbReference type="EMBL" id="JN253678">
    <property type="protein sequence ID" value="AEK80491.1"/>
    <property type="molecule type" value="Genomic_DNA"/>
</dbReference>
<evidence type="ECO:0000256" key="5">
    <source>
        <dbReference type="RuleBase" id="RU367124"/>
    </source>
</evidence>
<evidence type="ECO:0000256" key="3">
    <source>
        <dbReference type="ARBA" id="ARBA00022525"/>
    </source>
</evidence>
<evidence type="ECO:0000313" key="7">
    <source>
        <dbReference type="EMBL" id="AEK80490.1"/>
    </source>
</evidence>
<comment type="similarity">
    <text evidence="2 5">Belongs to the RxLR effector family.</text>
</comment>
<protein>
    <recommendedName>
        <fullName evidence="5">RxLR effector protein</fullName>
    </recommendedName>
</protein>
<dbReference type="InterPro" id="IPR031825">
    <property type="entry name" value="RXLR"/>
</dbReference>
<dbReference type="EMBL" id="JN253677">
    <property type="protein sequence ID" value="AEK80490.1"/>
    <property type="molecule type" value="Genomic_DNA"/>
</dbReference>
<evidence type="ECO:0000256" key="2">
    <source>
        <dbReference type="ARBA" id="ARBA00010400"/>
    </source>
</evidence>
<organism evidence="7">
    <name type="scientific">Phytophthora sojae</name>
    <name type="common">Soybean stem and root rot agent</name>
    <name type="synonym">Phytophthora megasperma f. sp. glycines</name>
    <dbReference type="NCBI Taxonomy" id="67593"/>
    <lineage>
        <taxon>Eukaryota</taxon>
        <taxon>Sar</taxon>
        <taxon>Stramenopiles</taxon>
        <taxon>Oomycota</taxon>
        <taxon>Peronosporomycetes</taxon>
        <taxon>Peronosporales</taxon>
        <taxon>Peronosporaceae</taxon>
        <taxon>Phytophthora</taxon>
    </lineage>
</organism>
<comment type="subcellular location">
    <subcellularLocation>
        <location evidence="1 5">Secreted</location>
    </subcellularLocation>
</comment>
<comment type="function">
    <text evidence="5">Effector that suppresses plant defense responses during pathogen infection.</text>
</comment>
<dbReference type="KEGG" id="psoj:PHYSODRAFT_286687"/>
<feature type="signal peptide" evidence="5">
    <location>
        <begin position="1"/>
        <end position="23"/>
    </location>
</feature>
<sequence length="82" mass="8709">MHRSYVLLLVVVVLLALCGGVSAGIDQTKSSQSGKAALEDDNASRFLRSHKNKDGAGDEERSFGSALKKLVGLDGLPLEKCH</sequence>
<dbReference type="GO" id="GO:0005576">
    <property type="term" value="C:extracellular region"/>
    <property type="evidence" value="ECO:0007669"/>
    <property type="project" value="UniProtKB-SubCell"/>
</dbReference>
<evidence type="ECO:0000313" key="6">
    <source>
        <dbReference type="EMBL" id="AEK80489.1"/>
    </source>
</evidence>